<name>K0KME1_WICCF</name>
<feature type="compositionally biased region" description="Low complexity" evidence="8">
    <location>
        <begin position="906"/>
        <end position="916"/>
    </location>
</feature>
<feature type="region of interest" description="Disordered" evidence="8">
    <location>
        <begin position="906"/>
        <end position="1074"/>
    </location>
</feature>
<dbReference type="HOGENOM" id="CLU_287164_0_0_1"/>
<organism evidence="12 13">
    <name type="scientific">Wickerhamomyces ciferrii (strain ATCC 14091 / BCRC 22168 / CBS 111 / JCM 3599 / NBRC 0793 / NRRL Y-1031 F-60-10)</name>
    <name type="common">Yeast</name>
    <name type="synonym">Pichia ciferrii</name>
    <dbReference type="NCBI Taxonomy" id="1206466"/>
    <lineage>
        <taxon>Eukaryota</taxon>
        <taxon>Fungi</taxon>
        <taxon>Dikarya</taxon>
        <taxon>Ascomycota</taxon>
        <taxon>Saccharomycotina</taxon>
        <taxon>Saccharomycetes</taxon>
        <taxon>Phaffomycetales</taxon>
        <taxon>Wickerhamomycetaceae</taxon>
        <taxon>Wickerhamomyces</taxon>
    </lineage>
</organism>
<reference evidence="12 13" key="1">
    <citation type="journal article" date="2012" name="Eukaryot. Cell">
        <title>Draft genome sequence of Wickerhamomyces ciferrii NRRL Y-1031 F-60-10.</title>
        <authorList>
            <person name="Schneider J."/>
            <person name="Andrea H."/>
            <person name="Blom J."/>
            <person name="Jaenicke S."/>
            <person name="Ruckert C."/>
            <person name="Schorsch C."/>
            <person name="Szczepanowski R."/>
            <person name="Farwick M."/>
            <person name="Goesmann A."/>
            <person name="Puhler A."/>
            <person name="Schaffer S."/>
            <person name="Tauch A."/>
            <person name="Kohler T."/>
            <person name="Brinkrolf K."/>
        </authorList>
    </citation>
    <scope>NUCLEOTIDE SEQUENCE [LARGE SCALE GENOMIC DNA]</scope>
    <source>
        <strain evidence="13">ATCC 14091 / BCRC 22168 / CBS 111 / JCM 3599 / NBRC 0793 / NRRL Y-1031 F-60-10</strain>
    </source>
</reference>
<evidence type="ECO:0000256" key="6">
    <source>
        <dbReference type="ARBA" id="ARBA00022691"/>
    </source>
</evidence>
<keyword evidence="4 12" id="KW-0489">Methyltransferase</keyword>
<feature type="domain" description="Post-SET" evidence="10">
    <location>
        <begin position="370"/>
        <end position="386"/>
    </location>
</feature>
<evidence type="ECO:0000313" key="12">
    <source>
        <dbReference type="EMBL" id="CCH42258.1"/>
    </source>
</evidence>
<feature type="region of interest" description="Disordered" evidence="8">
    <location>
        <begin position="474"/>
        <end position="887"/>
    </location>
</feature>
<dbReference type="Pfam" id="PF00856">
    <property type="entry name" value="SET"/>
    <property type="match status" value="1"/>
</dbReference>
<comment type="subcellular location">
    <subcellularLocation>
        <location evidence="2">Chromosome</location>
    </subcellularLocation>
    <subcellularLocation>
        <location evidence="1">Nucleus</location>
    </subcellularLocation>
</comment>
<dbReference type="EC" id="2.1.1.43" evidence="12"/>
<dbReference type="Proteomes" id="UP000009328">
    <property type="component" value="Unassembled WGS sequence"/>
</dbReference>
<evidence type="ECO:0000256" key="1">
    <source>
        <dbReference type="ARBA" id="ARBA00004123"/>
    </source>
</evidence>
<dbReference type="SMART" id="SM00317">
    <property type="entry name" value="SET"/>
    <property type="match status" value="1"/>
</dbReference>
<protein>
    <submittedName>
        <fullName evidence="12">Histone-lysine N-methyltransferase</fullName>
        <ecNumber evidence="12">2.1.1.43</ecNumber>
    </submittedName>
</protein>
<dbReference type="GO" id="GO:0042054">
    <property type="term" value="F:histone methyltransferase activity"/>
    <property type="evidence" value="ECO:0007669"/>
    <property type="project" value="InterPro"/>
</dbReference>
<dbReference type="InterPro" id="IPR003616">
    <property type="entry name" value="Post-SET_dom"/>
</dbReference>
<dbReference type="Pfam" id="PF17907">
    <property type="entry name" value="AWS"/>
    <property type="match status" value="1"/>
</dbReference>
<keyword evidence="13" id="KW-1185">Reference proteome</keyword>
<dbReference type="Gene3D" id="2.170.270.10">
    <property type="entry name" value="SET domain"/>
    <property type="match status" value="1"/>
</dbReference>
<dbReference type="GO" id="GO:0005634">
    <property type="term" value="C:nucleus"/>
    <property type="evidence" value="ECO:0007669"/>
    <property type="project" value="UniProtKB-SubCell"/>
</dbReference>
<evidence type="ECO:0000256" key="3">
    <source>
        <dbReference type="ARBA" id="ARBA00022454"/>
    </source>
</evidence>
<accession>K0KME1</accession>
<feature type="region of interest" description="Disordered" evidence="8">
    <location>
        <begin position="390"/>
        <end position="428"/>
    </location>
</feature>
<dbReference type="InParanoid" id="K0KME1"/>
<dbReference type="InterPro" id="IPR006560">
    <property type="entry name" value="AWS_dom"/>
</dbReference>
<dbReference type="SUPFAM" id="SSF82199">
    <property type="entry name" value="SET domain"/>
    <property type="match status" value="1"/>
</dbReference>
<evidence type="ECO:0000259" key="9">
    <source>
        <dbReference type="PROSITE" id="PS50280"/>
    </source>
</evidence>
<feature type="compositionally biased region" description="Basic and acidic residues" evidence="8">
    <location>
        <begin position="474"/>
        <end position="486"/>
    </location>
</feature>
<dbReference type="InterPro" id="IPR001214">
    <property type="entry name" value="SET_dom"/>
</dbReference>
<dbReference type="STRING" id="1206466.K0KME1"/>
<dbReference type="AlphaFoldDB" id="K0KME1"/>
<keyword evidence="7" id="KW-0539">Nucleus</keyword>
<evidence type="ECO:0000256" key="8">
    <source>
        <dbReference type="SAM" id="MobiDB-lite"/>
    </source>
</evidence>
<dbReference type="SMART" id="SM00508">
    <property type="entry name" value="PostSET"/>
    <property type="match status" value="1"/>
</dbReference>
<feature type="compositionally biased region" description="Acidic residues" evidence="8">
    <location>
        <begin position="1044"/>
        <end position="1054"/>
    </location>
</feature>
<dbReference type="EMBL" id="CAIF01000040">
    <property type="protein sequence ID" value="CCH42258.1"/>
    <property type="molecule type" value="Genomic_DNA"/>
</dbReference>
<evidence type="ECO:0000256" key="2">
    <source>
        <dbReference type="ARBA" id="ARBA00004286"/>
    </source>
</evidence>
<feature type="domain" description="SET" evidence="9">
    <location>
        <begin position="246"/>
        <end position="362"/>
    </location>
</feature>
<feature type="compositionally biased region" description="Low complexity" evidence="8">
    <location>
        <begin position="751"/>
        <end position="769"/>
    </location>
</feature>
<feature type="compositionally biased region" description="Basic and acidic residues" evidence="8">
    <location>
        <begin position="740"/>
        <end position="750"/>
    </location>
</feature>
<sequence length="1074" mass="120217">MVSDNDLDLDYEEPVQYFPQRVSRRSAKKNYWKQISDFFQNSFVPEFDDSLLIEAVEDCAEWKRYTEQDVDDIEILYERNNGKGRVLSTLSSDDEDDFIHRELEKFKLDGKLWVLSGLFQAPYTDKKKKFEFALPQGKGLKVLNTVQDFKLPWNIYCPTIDGERNIVKWKHGLKRNQWLLENPFIAKKQVNEVCSCTGVRCGSTCLNRSVQIECTPNNCKFGDQDCGNRAFADLMNAYRDHSKYAFGCEVLQTDKKGCGLLSIRSFNAGSLVVEYTGEVIHLDEVEHRLNTIYKESDSYYFLGLEEEYVIDAGQKGSVARFANHSCDPNAEMQKWYVNGEPRIGLFAKRSIEAGEEITYDYNFEWFENGEPQKCYCGSKNCHGFIGKAPNNEDDSDDEPADKRGIKVSHPSKATTIYSSDSSSDSDLEDFDQVDLVEALENFNHDYDANKAKLNNKNSKGKYSPGAKLKEVMVGEDNKNNNKENIENNKSTPKKANTSESKPLREEFEKQSTKLKQPEQKTSNVRGAQSQPPADPRKQPSKRNEAKKTTDSSRPSSKDTSSTRRNNSPYAPEYPDDKPVKRTSRRNMGAAFTDLDPELAPQLKNSFAINMAPPGGKTDIKEQVAAGVQSTQTSSPPKTSKKAAASPPKNTNKTPSSPPKKKPASTSASASKKRSEPSAAEESSQKRKKPKLIIDTSSEESNESDDEPISKSASQKAPEKNGNARDSSSDSSNRITPIDQKAFKEAKESKSSSHSSTKPTSASTTAKKSSVFGKRRDPISRKTEPVEKSSSPVKQPASFGGSEFFNLKKAKRNQNQAPVQTTESYQSSPPTTASSNAQPSAPSHSNAAIDSSYRPTAESSELVVHESAQNYVQPAGPHTYDHYYDNWNGYYEDPNYHNYYYGDQYYQQYPPYQGQHYPPQPQPQPQSQPAYGEPSTSTAVASPKVQPSYPEGYYQPQRPQPGYPTQEGYPYYPPPPQPRGYPYYPPPPQPRGYPYGPPPPQPYPTQPGGAYGYAQPYGAAPSYPPGAFSADAENEMLVESPQEAFADEVLEQSENEQEKKKDGPDIPADPRRRKK</sequence>
<evidence type="ECO:0000313" key="13">
    <source>
        <dbReference type="Proteomes" id="UP000009328"/>
    </source>
</evidence>
<feature type="compositionally biased region" description="Low complexity" evidence="8">
    <location>
        <begin position="1005"/>
        <end position="1026"/>
    </location>
</feature>
<feature type="compositionally biased region" description="Low complexity" evidence="8">
    <location>
        <begin position="628"/>
        <end position="654"/>
    </location>
</feature>
<proteinExistence type="predicted"/>
<comment type="caution">
    <text evidence="12">The sequence shown here is derived from an EMBL/GenBank/DDBJ whole genome shotgun (WGS) entry which is preliminary data.</text>
</comment>
<evidence type="ECO:0000256" key="5">
    <source>
        <dbReference type="ARBA" id="ARBA00022679"/>
    </source>
</evidence>
<feature type="compositionally biased region" description="Pro residues" evidence="8">
    <location>
        <begin position="970"/>
        <end position="1004"/>
    </location>
</feature>
<evidence type="ECO:0000256" key="4">
    <source>
        <dbReference type="ARBA" id="ARBA00022603"/>
    </source>
</evidence>
<dbReference type="eggNOG" id="KOG4442">
    <property type="taxonomic scope" value="Eukaryota"/>
</dbReference>
<dbReference type="PANTHER" id="PTHR22884">
    <property type="entry name" value="SET DOMAIN PROTEINS"/>
    <property type="match status" value="1"/>
</dbReference>
<dbReference type="InterPro" id="IPR050777">
    <property type="entry name" value="SET2_Histone-Lys_MeTrsfase"/>
</dbReference>
<evidence type="ECO:0000256" key="7">
    <source>
        <dbReference type="ARBA" id="ARBA00023242"/>
    </source>
</evidence>
<dbReference type="PROSITE" id="PS50280">
    <property type="entry name" value="SET"/>
    <property type="match status" value="1"/>
</dbReference>
<evidence type="ECO:0000259" key="10">
    <source>
        <dbReference type="PROSITE" id="PS50868"/>
    </source>
</evidence>
<dbReference type="PROSITE" id="PS51215">
    <property type="entry name" value="AWS"/>
    <property type="match status" value="1"/>
</dbReference>
<feature type="domain" description="AWS" evidence="11">
    <location>
        <begin position="189"/>
        <end position="235"/>
    </location>
</feature>
<feature type="compositionally biased region" description="Basic and acidic residues" evidence="8">
    <location>
        <begin position="773"/>
        <end position="786"/>
    </location>
</feature>
<dbReference type="GO" id="GO:0005694">
    <property type="term" value="C:chromosome"/>
    <property type="evidence" value="ECO:0007669"/>
    <property type="project" value="UniProtKB-SubCell"/>
</dbReference>
<keyword evidence="5 12" id="KW-0808">Transferase</keyword>
<keyword evidence="3" id="KW-0158">Chromosome</keyword>
<dbReference type="PROSITE" id="PS50868">
    <property type="entry name" value="POST_SET"/>
    <property type="match status" value="1"/>
</dbReference>
<feature type="compositionally biased region" description="Basic and acidic residues" evidence="8">
    <location>
        <begin position="1055"/>
        <end position="1074"/>
    </location>
</feature>
<feature type="compositionally biased region" description="Low complexity" evidence="8">
    <location>
        <begin position="551"/>
        <end position="564"/>
    </location>
</feature>
<dbReference type="GO" id="GO:0032259">
    <property type="term" value="P:methylation"/>
    <property type="evidence" value="ECO:0007669"/>
    <property type="project" value="UniProtKB-KW"/>
</dbReference>
<dbReference type="InterPro" id="IPR046341">
    <property type="entry name" value="SET_dom_sf"/>
</dbReference>
<feature type="compositionally biased region" description="Acidic residues" evidence="8">
    <location>
        <begin position="696"/>
        <end position="706"/>
    </location>
</feature>
<evidence type="ECO:0000259" key="11">
    <source>
        <dbReference type="PROSITE" id="PS51215"/>
    </source>
</evidence>
<feature type="compositionally biased region" description="Basic and acidic residues" evidence="8">
    <location>
        <begin position="501"/>
        <end position="518"/>
    </location>
</feature>
<feature type="compositionally biased region" description="Basic and acidic residues" evidence="8">
    <location>
        <begin position="534"/>
        <end position="550"/>
    </location>
</feature>
<feature type="compositionally biased region" description="Polar residues" evidence="8">
    <location>
        <begin position="812"/>
        <end position="858"/>
    </location>
</feature>
<keyword evidence="6" id="KW-0949">S-adenosyl-L-methionine</keyword>
<gene>
    <name evidence="12" type="ORF">BN7_1802</name>
</gene>
<feature type="compositionally biased region" description="Polar residues" evidence="8">
    <location>
        <begin position="519"/>
        <end position="531"/>
    </location>
</feature>